<feature type="compositionally biased region" description="Basic and acidic residues" evidence="1">
    <location>
        <begin position="55"/>
        <end position="71"/>
    </location>
</feature>
<dbReference type="EMBL" id="BQXS01007361">
    <property type="protein sequence ID" value="GKT27289.1"/>
    <property type="molecule type" value="Genomic_DNA"/>
</dbReference>
<evidence type="ECO:0000313" key="3">
    <source>
        <dbReference type="Proteomes" id="UP001057375"/>
    </source>
</evidence>
<evidence type="ECO:0000313" key="2">
    <source>
        <dbReference type="EMBL" id="GKT27289.1"/>
    </source>
</evidence>
<feature type="non-terminal residue" evidence="2">
    <location>
        <position position="117"/>
    </location>
</feature>
<keyword evidence="3" id="KW-1185">Reference proteome</keyword>
<sequence length="117" mass="13343">MDRQSLSARMPLKKRRESLQPSPRGESARDRQRRRISGLHEDSPKSDRKHRLSITKKELILQKEEAHEKGPPKLSQSESDFRMKGMNSKGSMHFFLGSSHSSSGDDVGAKNHMDNTM</sequence>
<name>A0ABQ5K7Z9_9EUKA</name>
<accession>A0ABQ5K7Z9</accession>
<reference evidence="2" key="1">
    <citation type="submission" date="2022-03" db="EMBL/GenBank/DDBJ databases">
        <title>Draft genome sequence of Aduncisulcus paluster, a free-living microaerophilic Fornicata.</title>
        <authorList>
            <person name="Yuyama I."/>
            <person name="Kume K."/>
            <person name="Tamura T."/>
            <person name="Inagaki Y."/>
            <person name="Hashimoto T."/>
        </authorList>
    </citation>
    <scope>NUCLEOTIDE SEQUENCE</scope>
    <source>
        <strain evidence="2">NY0171</strain>
    </source>
</reference>
<organism evidence="2 3">
    <name type="scientific">Aduncisulcus paluster</name>
    <dbReference type="NCBI Taxonomy" id="2918883"/>
    <lineage>
        <taxon>Eukaryota</taxon>
        <taxon>Metamonada</taxon>
        <taxon>Carpediemonas-like organisms</taxon>
        <taxon>Aduncisulcus</taxon>
    </lineage>
</organism>
<dbReference type="Proteomes" id="UP001057375">
    <property type="component" value="Unassembled WGS sequence"/>
</dbReference>
<feature type="compositionally biased region" description="Low complexity" evidence="1">
    <location>
        <begin position="90"/>
        <end position="104"/>
    </location>
</feature>
<comment type="caution">
    <text evidence="2">The sequence shown here is derived from an EMBL/GenBank/DDBJ whole genome shotgun (WGS) entry which is preliminary data.</text>
</comment>
<feature type="region of interest" description="Disordered" evidence="1">
    <location>
        <begin position="1"/>
        <end position="117"/>
    </location>
</feature>
<protein>
    <submittedName>
        <fullName evidence="2">Uncharacterized protein</fullName>
    </submittedName>
</protein>
<proteinExistence type="predicted"/>
<gene>
    <name evidence="2" type="ORF">ADUPG1_004753</name>
</gene>
<feature type="compositionally biased region" description="Basic and acidic residues" evidence="1">
    <location>
        <begin position="107"/>
        <end position="117"/>
    </location>
</feature>
<evidence type="ECO:0000256" key="1">
    <source>
        <dbReference type="SAM" id="MobiDB-lite"/>
    </source>
</evidence>